<gene>
    <name evidence="3" type="ORF">HGA10_09300</name>
</gene>
<feature type="transmembrane region" description="Helical" evidence="2">
    <location>
        <begin position="12"/>
        <end position="30"/>
    </location>
</feature>
<comment type="caution">
    <text evidence="3">The sequence shown here is derived from an EMBL/GenBank/DDBJ whole genome shotgun (WGS) entry which is preliminary data.</text>
</comment>
<dbReference type="AlphaFoldDB" id="A0A846W3B6"/>
<feature type="transmembrane region" description="Helical" evidence="2">
    <location>
        <begin position="80"/>
        <end position="101"/>
    </location>
</feature>
<feature type="transmembrane region" description="Helical" evidence="2">
    <location>
        <begin position="42"/>
        <end position="68"/>
    </location>
</feature>
<protein>
    <recommendedName>
        <fullName evidence="5">O-antigen/teichoic acid export membrane protein</fullName>
    </recommendedName>
</protein>
<feature type="transmembrane region" description="Helical" evidence="2">
    <location>
        <begin position="282"/>
        <end position="300"/>
    </location>
</feature>
<dbReference type="RefSeq" id="WP_157105139.1">
    <property type="nucleotide sequence ID" value="NZ_JAAXOM010000002.1"/>
</dbReference>
<feature type="transmembrane region" description="Helical" evidence="2">
    <location>
        <begin position="238"/>
        <end position="261"/>
    </location>
</feature>
<feature type="transmembrane region" description="Helical" evidence="2">
    <location>
        <begin position="107"/>
        <end position="125"/>
    </location>
</feature>
<feature type="transmembrane region" description="Helical" evidence="2">
    <location>
        <begin position="352"/>
        <end position="371"/>
    </location>
</feature>
<dbReference type="EMBL" id="JAAXOM010000002">
    <property type="protein sequence ID" value="NKX87505.1"/>
    <property type="molecule type" value="Genomic_DNA"/>
</dbReference>
<feature type="transmembrane region" description="Helical" evidence="2">
    <location>
        <begin position="377"/>
        <end position="397"/>
    </location>
</feature>
<reference evidence="3 4" key="1">
    <citation type="submission" date="2020-04" db="EMBL/GenBank/DDBJ databases">
        <title>MicrobeNet Type strains.</title>
        <authorList>
            <person name="Nicholson A.C."/>
        </authorList>
    </citation>
    <scope>NUCLEOTIDE SEQUENCE [LARGE SCALE GENOMIC DNA]</scope>
    <source>
        <strain evidence="3 4">DSM 44960</strain>
    </source>
</reference>
<evidence type="ECO:0000313" key="3">
    <source>
        <dbReference type="EMBL" id="NKX87505.1"/>
    </source>
</evidence>
<feature type="transmembrane region" description="Helical" evidence="2">
    <location>
        <begin position="137"/>
        <end position="157"/>
    </location>
</feature>
<name>A0A846W3B6_9NOCA</name>
<evidence type="ECO:0000256" key="2">
    <source>
        <dbReference type="SAM" id="Phobius"/>
    </source>
</evidence>
<feature type="transmembrane region" description="Helical" evidence="2">
    <location>
        <begin position="210"/>
        <end position="232"/>
    </location>
</feature>
<evidence type="ECO:0000256" key="1">
    <source>
        <dbReference type="SAM" id="MobiDB-lite"/>
    </source>
</evidence>
<keyword evidence="2" id="KW-1133">Transmembrane helix</keyword>
<accession>A0A846W3B6</accession>
<proteinExistence type="predicted"/>
<keyword evidence="2" id="KW-0812">Transmembrane</keyword>
<feature type="region of interest" description="Disordered" evidence="1">
    <location>
        <begin position="462"/>
        <end position="489"/>
    </location>
</feature>
<evidence type="ECO:0008006" key="5">
    <source>
        <dbReference type="Google" id="ProtNLM"/>
    </source>
</evidence>
<dbReference type="Proteomes" id="UP000572007">
    <property type="component" value="Unassembled WGS sequence"/>
</dbReference>
<keyword evidence="4" id="KW-1185">Reference proteome</keyword>
<organism evidence="3 4">
    <name type="scientific">Nocardia coubleae</name>
    <dbReference type="NCBI Taxonomy" id="356147"/>
    <lineage>
        <taxon>Bacteria</taxon>
        <taxon>Bacillati</taxon>
        <taxon>Actinomycetota</taxon>
        <taxon>Actinomycetes</taxon>
        <taxon>Mycobacteriales</taxon>
        <taxon>Nocardiaceae</taxon>
        <taxon>Nocardia</taxon>
    </lineage>
</organism>
<evidence type="ECO:0000313" key="4">
    <source>
        <dbReference type="Proteomes" id="UP000572007"/>
    </source>
</evidence>
<feature type="transmembrane region" description="Helical" evidence="2">
    <location>
        <begin position="169"/>
        <end position="189"/>
    </location>
</feature>
<feature type="transmembrane region" description="Helical" evidence="2">
    <location>
        <begin position="320"/>
        <end position="340"/>
    </location>
</feature>
<sequence>MKRPALRMLAGTADQILSSVSNALIVFAVARTGSVADFGMAGVLFAVTTATLAITRAAIGTPVLLLAGRHASYVLRHTRTSAGAALLFGLVMGLIMAAGSLLLPNPAIGFGFAVAIPFLLTQDSLRFSAIALGRTEAAFWSDLVWALASAALLATALLDRTLLPVEAVVFTWAASAGAALLVLLVWLRVLPTWRGLAWWSRKERPTRLNFGLESSIDQLSVILVVVLSATMVGPDAAAALRGAVTILGPFAILATALNLIILPEAGRAQLTTPQLWRGLRKVALPVSLAAIAIGAVAPFVPHSLGALVLGESWVPAAQVLPLIGIEYAALIWVAVVHNLFRYHRASGQLLRARVIQTGIAISVCLGTALLVGSALAVALGMAISACATAVTLMVWAMRGLISRDSPSDTGAVPVATLPPGVDPELTQPIPRFFEYQLAGGFQLTGGTSLFDSPTTKLPVFGATSAPGPEFDPATTRLPVYDSARRPEQR</sequence>
<keyword evidence="2" id="KW-0472">Membrane</keyword>